<name>A0ABV3TDC2_9GAMM</name>
<dbReference type="Pfam" id="PF00578">
    <property type="entry name" value="AhpC-TSA"/>
    <property type="match status" value="1"/>
</dbReference>
<dbReference type="InterPro" id="IPR013766">
    <property type="entry name" value="Thioredoxin_domain"/>
</dbReference>
<dbReference type="InterPro" id="IPR036249">
    <property type="entry name" value="Thioredoxin-like_sf"/>
</dbReference>
<dbReference type="SUPFAM" id="SSF52833">
    <property type="entry name" value="Thioredoxin-like"/>
    <property type="match status" value="1"/>
</dbReference>
<dbReference type="RefSeq" id="WP_367959027.1">
    <property type="nucleotide sequence ID" value="NZ_JBAKFH010000001.1"/>
</dbReference>
<dbReference type="InterPro" id="IPR017937">
    <property type="entry name" value="Thioredoxin_CS"/>
</dbReference>
<protein>
    <submittedName>
        <fullName evidence="3">TlpA disulfide reductase family protein</fullName>
    </submittedName>
</protein>
<evidence type="ECO:0000259" key="2">
    <source>
        <dbReference type="PROSITE" id="PS51352"/>
    </source>
</evidence>
<dbReference type="CDD" id="cd02966">
    <property type="entry name" value="TlpA_like_family"/>
    <property type="match status" value="1"/>
</dbReference>
<dbReference type="PROSITE" id="PS00194">
    <property type="entry name" value="THIOREDOXIN_1"/>
    <property type="match status" value="1"/>
</dbReference>
<evidence type="ECO:0000256" key="1">
    <source>
        <dbReference type="ARBA" id="ARBA00023284"/>
    </source>
</evidence>
<dbReference type="EMBL" id="JBAKFM010000003">
    <property type="protein sequence ID" value="MEX0469634.1"/>
    <property type="molecule type" value="Genomic_DNA"/>
</dbReference>
<dbReference type="PANTHER" id="PTHR42852">
    <property type="entry name" value="THIOL:DISULFIDE INTERCHANGE PROTEIN DSBE"/>
    <property type="match status" value="1"/>
</dbReference>
<dbReference type="Proteomes" id="UP001556709">
    <property type="component" value="Unassembled WGS sequence"/>
</dbReference>
<proteinExistence type="predicted"/>
<organism evidence="3 4">
    <name type="scientific">Spiribacter pallidus</name>
    <dbReference type="NCBI Taxonomy" id="1987936"/>
    <lineage>
        <taxon>Bacteria</taxon>
        <taxon>Pseudomonadati</taxon>
        <taxon>Pseudomonadota</taxon>
        <taxon>Gammaproteobacteria</taxon>
        <taxon>Chromatiales</taxon>
        <taxon>Ectothiorhodospiraceae</taxon>
        <taxon>Spiribacter</taxon>
    </lineage>
</organism>
<dbReference type="PROSITE" id="PS51352">
    <property type="entry name" value="THIOREDOXIN_2"/>
    <property type="match status" value="1"/>
</dbReference>
<dbReference type="InterPro" id="IPR050553">
    <property type="entry name" value="Thioredoxin_ResA/DsbE_sf"/>
</dbReference>
<gene>
    <name evidence="3" type="ORF">V6X73_07840</name>
</gene>
<keyword evidence="4" id="KW-1185">Reference proteome</keyword>
<evidence type="ECO:0000313" key="3">
    <source>
        <dbReference type="EMBL" id="MEX0469634.1"/>
    </source>
</evidence>
<dbReference type="PANTHER" id="PTHR42852:SF13">
    <property type="entry name" value="PROTEIN DIPZ"/>
    <property type="match status" value="1"/>
</dbReference>
<dbReference type="Gene3D" id="3.40.30.10">
    <property type="entry name" value="Glutaredoxin"/>
    <property type="match status" value="1"/>
</dbReference>
<keyword evidence="1" id="KW-0676">Redox-active center</keyword>
<evidence type="ECO:0000313" key="4">
    <source>
        <dbReference type="Proteomes" id="UP001556709"/>
    </source>
</evidence>
<sequence>MSAGVRTAVTVLLAALIGAAAGITAVVWLQTPPDDPPQRPDFTLPVLDGGERSIDEWDGKIIVLNFWATWCAPCRREIPLFSQLNAAYRDQGVRFLGVAIDDPEPIRGFLDQVRMGYPTFHGMESALDVAAAYGNQRGTLPYTVIIDRDGRIIERFSGELHEPDLRPILDDLTG</sequence>
<accession>A0ABV3TDC2</accession>
<comment type="caution">
    <text evidence="3">The sequence shown here is derived from an EMBL/GenBank/DDBJ whole genome shotgun (WGS) entry which is preliminary data.</text>
</comment>
<dbReference type="InterPro" id="IPR000866">
    <property type="entry name" value="AhpC/TSA"/>
</dbReference>
<feature type="domain" description="Thioredoxin" evidence="2">
    <location>
        <begin position="33"/>
        <end position="174"/>
    </location>
</feature>
<reference evidence="3 4" key="1">
    <citation type="submission" date="2024-02" db="EMBL/GenBank/DDBJ databases">
        <title>New especies of Spiribacter isolated from saline water.</title>
        <authorList>
            <person name="Leon M.J."/>
            <person name="De La Haba R."/>
            <person name="Sanchez-Porro C."/>
            <person name="Ventosa A."/>
        </authorList>
    </citation>
    <scope>NUCLEOTIDE SEQUENCE [LARGE SCALE GENOMIC DNA]</scope>
    <source>
        <strain evidence="4">ag22IC6-390</strain>
    </source>
</reference>